<sequence>LLPTAIMGNVDEGEHCFPSLFSIDNNTVLIGTTAHELEKNPIGKKFGLSIEVHSYEVTNAPGWKKVLYSGLSNLSKDNTNVSVLLLSTAVELYADYVFERYLEKKGVENAVRSEVIHSVRPWPMKAKRVSKVLESVMPNYDPADFNRGLEAFDTTVKQLRNKFSHEHSEDIMKPDAHAAYCAAFDLLWYFDSLDSFFTDN</sequence>
<name>A0A3B0TQ03_9ZZZZ</name>
<reference evidence="1" key="1">
    <citation type="submission" date="2018-06" db="EMBL/GenBank/DDBJ databases">
        <authorList>
            <person name="Zhirakovskaya E."/>
        </authorList>
    </citation>
    <scope>NUCLEOTIDE SEQUENCE</scope>
</reference>
<evidence type="ECO:0000313" key="1">
    <source>
        <dbReference type="EMBL" id="VAW16532.1"/>
    </source>
</evidence>
<dbReference type="AlphaFoldDB" id="A0A3B0TQ03"/>
<accession>A0A3B0TQ03</accession>
<feature type="non-terminal residue" evidence="1">
    <location>
        <position position="1"/>
    </location>
</feature>
<gene>
    <name evidence="1" type="ORF">MNBD_BACTEROID05-785</name>
</gene>
<evidence type="ECO:0008006" key="2">
    <source>
        <dbReference type="Google" id="ProtNLM"/>
    </source>
</evidence>
<dbReference type="EMBL" id="UOEN01000327">
    <property type="protein sequence ID" value="VAW16532.1"/>
    <property type="molecule type" value="Genomic_DNA"/>
</dbReference>
<organism evidence="1">
    <name type="scientific">hydrothermal vent metagenome</name>
    <dbReference type="NCBI Taxonomy" id="652676"/>
    <lineage>
        <taxon>unclassified sequences</taxon>
        <taxon>metagenomes</taxon>
        <taxon>ecological metagenomes</taxon>
    </lineage>
</organism>
<proteinExistence type="predicted"/>
<protein>
    <recommendedName>
        <fullName evidence="2">RiboL-PSP-HEPN domain-containing protein</fullName>
    </recommendedName>
</protein>